<dbReference type="PANTHER" id="PTHR43072">
    <property type="entry name" value="N-ACETYLTRANSFERASE"/>
    <property type="match status" value="1"/>
</dbReference>
<dbReference type="SUPFAM" id="SSF55729">
    <property type="entry name" value="Acyl-CoA N-acyltransferases (Nat)"/>
    <property type="match status" value="1"/>
</dbReference>
<evidence type="ECO:0000256" key="2">
    <source>
        <dbReference type="ARBA" id="ARBA00023315"/>
    </source>
</evidence>
<evidence type="ECO:0000313" key="6">
    <source>
        <dbReference type="EMBL" id="RQW73436.1"/>
    </source>
</evidence>
<evidence type="ECO:0000256" key="3">
    <source>
        <dbReference type="ARBA" id="ARBA00050603"/>
    </source>
</evidence>
<dbReference type="InterPro" id="IPR016181">
    <property type="entry name" value="Acyl_CoA_acyltransferase"/>
</dbReference>
<dbReference type="FunFam" id="3.40.630.30:FF:000026">
    <property type="entry name" value="Phosphinothricin acetyltransferase"/>
    <property type="match status" value="1"/>
</dbReference>
<evidence type="ECO:0000256" key="4">
    <source>
        <dbReference type="ARBA" id="ARBA00051334"/>
    </source>
</evidence>
<reference evidence="6 7" key="1">
    <citation type="journal article" date="2013" name="J. Microbiol.">
        <title>Lysinibacillus chungkukjangi sp. nov., isolated from Chungkukjang, Korean fermented soybean food.</title>
        <authorList>
            <person name="Kim S.J."/>
            <person name="Jang Y.H."/>
            <person name="Hamada M."/>
            <person name="Ahn J.H."/>
            <person name="Weon H.Y."/>
            <person name="Suzuki K."/>
            <person name="Whang K.S."/>
            <person name="Kwon S.W."/>
        </authorList>
    </citation>
    <scope>NUCLEOTIDE SEQUENCE [LARGE SCALE GENOMIC DNA]</scope>
    <source>
        <strain evidence="6 7">MCCC 1A12701</strain>
    </source>
</reference>
<gene>
    <name evidence="6" type="ORF">EBB45_16820</name>
</gene>
<dbReference type="OrthoDB" id="9798006at2"/>
<comment type="catalytic activity">
    <reaction evidence="4">
        <text>L-methionine sulfone + acetyl-CoA = N-acetyl-L-methionine sulfone + CoA + H(+)</text>
        <dbReference type="Rhea" id="RHEA:47656"/>
        <dbReference type="ChEBI" id="CHEBI:15378"/>
        <dbReference type="ChEBI" id="CHEBI:57287"/>
        <dbReference type="ChEBI" id="CHEBI:57288"/>
        <dbReference type="ChEBI" id="CHEBI:87824"/>
        <dbReference type="ChEBI" id="CHEBI:87825"/>
    </reaction>
</comment>
<protein>
    <submittedName>
        <fullName evidence="6">N-acetyltransferase</fullName>
    </submittedName>
</protein>
<organism evidence="6 7">
    <name type="scientific">Lysinibacillus composti</name>
    <dbReference type="NCBI Taxonomy" id="720633"/>
    <lineage>
        <taxon>Bacteria</taxon>
        <taxon>Bacillati</taxon>
        <taxon>Bacillota</taxon>
        <taxon>Bacilli</taxon>
        <taxon>Bacillales</taxon>
        <taxon>Bacillaceae</taxon>
        <taxon>Lysinibacillus</taxon>
    </lineage>
</organism>
<name>A0A3N9UNH8_9BACI</name>
<dbReference type="GO" id="GO:0016747">
    <property type="term" value="F:acyltransferase activity, transferring groups other than amino-acyl groups"/>
    <property type="evidence" value="ECO:0007669"/>
    <property type="project" value="InterPro"/>
</dbReference>
<comment type="catalytic activity">
    <reaction evidence="3">
        <text>L-methionine sulfoximine + acetyl-CoA = N-acetyl-L-methionine sulfoximine + CoA + H(+)</text>
        <dbReference type="Rhea" id="RHEA:47660"/>
        <dbReference type="ChEBI" id="CHEBI:15378"/>
        <dbReference type="ChEBI" id="CHEBI:57287"/>
        <dbReference type="ChEBI" id="CHEBI:57288"/>
        <dbReference type="ChEBI" id="CHEBI:87826"/>
        <dbReference type="ChEBI" id="CHEBI:87827"/>
    </reaction>
</comment>
<dbReference type="Proteomes" id="UP000274033">
    <property type="component" value="Unassembled WGS sequence"/>
</dbReference>
<evidence type="ECO:0000259" key="5">
    <source>
        <dbReference type="PROSITE" id="PS51186"/>
    </source>
</evidence>
<proteinExistence type="predicted"/>
<dbReference type="RefSeq" id="WP_124766522.1">
    <property type="nucleotide sequence ID" value="NZ_JAFBDY010000020.1"/>
</dbReference>
<dbReference type="Gene3D" id="3.40.630.30">
    <property type="match status" value="1"/>
</dbReference>
<accession>A0A3N9UNH8</accession>
<feature type="domain" description="N-acetyltransferase" evidence="5">
    <location>
        <begin position="1"/>
        <end position="153"/>
    </location>
</feature>
<keyword evidence="7" id="KW-1185">Reference proteome</keyword>
<keyword evidence="2" id="KW-0012">Acyltransferase</keyword>
<dbReference type="PANTHER" id="PTHR43072:SF23">
    <property type="entry name" value="UPF0039 PROTEIN C11D3.02C"/>
    <property type="match status" value="1"/>
</dbReference>
<evidence type="ECO:0000256" key="1">
    <source>
        <dbReference type="ARBA" id="ARBA00022679"/>
    </source>
</evidence>
<comment type="caution">
    <text evidence="6">The sequence shown here is derived from an EMBL/GenBank/DDBJ whole genome shotgun (WGS) entry which is preliminary data.</text>
</comment>
<dbReference type="InterPro" id="IPR000182">
    <property type="entry name" value="GNAT_dom"/>
</dbReference>
<sequence>MIREMKLEDVKKILEIYNDAILHTTAIYKYQPETLEEKQQWFKNKHENGEPLFVYEEDGEVVGYATYGQFKPYPAYQYAVEHSVYIHNNHHRKGIGSKLMKFLIEEAKQREVKTMIACIDAENKGSIIIHEKLGFTYRGTLKNTGYKFGRWLDLVFYQLDFKGPTNPMEK</sequence>
<dbReference type="EMBL" id="RRCT01000021">
    <property type="protein sequence ID" value="RQW73436.1"/>
    <property type="molecule type" value="Genomic_DNA"/>
</dbReference>
<evidence type="ECO:0000313" key="7">
    <source>
        <dbReference type="Proteomes" id="UP000274033"/>
    </source>
</evidence>
<dbReference type="CDD" id="cd04301">
    <property type="entry name" value="NAT_SF"/>
    <property type="match status" value="1"/>
</dbReference>
<dbReference type="AlphaFoldDB" id="A0A3N9UNH8"/>
<dbReference type="PROSITE" id="PS51186">
    <property type="entry name" value="GNAT"/>
    <property type="match status" value="1"/>
</dbReference>
<keyword evidence="1 6" id="KW-0808">Transferase</keyword>
<dbReference type="Pfam" id="PF13420">
    <property type="entry name" value="Acetyltransf_4"/>
    <property type="match status" value="1"/>
</dbReference>